<evidence type="ECO:0000313" key="4">
    <source>
        <dbReference type="Proteomes" id="UP001224775"/>
    </source>
</evidence>
<evidence type="ECO:0000256" key="1">
    <source>
        <dbReference type="ARBA" id="ARBA00005965"/>
    </source>
</evidence>
<comment type="caution">
    <text evidence="3">The sequence shown here is derived from an EMBL/GenBank/DDBJ whole genome shotgun (WGS) entry which is preliminary data.</text>
</comment>
<proteinExistence type="inferred from homology"/>
<dbReference type="GO" id="GO:0000423">
    <property type="term" value="P:mitophagy"/>
    <property type="evidence" value="ECO:0007669"/>
    <property type="project" value="TreeGrafter"/>
</dbReference>
<feature type="domain" description="Atg6 BARA" evidence="2">
    <location>
        <begin position="610"/>
        <end position="775"/>
    </location>
</feature>
<sequence length="786" mass="85451">MIKCNNTYYGSLTRIADADLKTRPFTIEKAPRSIWATGDYIVGLYVGQGGEANLELSDGSIQPLKLNDLVVGALGDRAATYEIVGTWQLIDEASQPVKMDMICGSDLHEGFWARRENERDASLQNNTTCGSSMSSGKTFTGRSIINIVKNDLGVKRVAAAKFTGAGYNQDCLQFSEAGADFVCDFVDVGCPSTAMPADEYRESVLPAILTLLAEQDADVIVGEVGASPFEKYNGVEVLKELLVSDSRPEHVYLVLCASDAYGVVGLRQVLESEGFMTQILGVSGMAACNAAAADLVKRVSGLQAFNLKDPASIADLRMLLKNNNPSRSFNSGKKTILHPSATAGMGMLDASFVNIHSPTDANNKNDIIDSILSDALSHNNHVGASNNKGTLQEASTKMAAYAEAAMEMIQEAENADNISAEKCSSEKHFPPQQNGPYYRRIGQAIEVYSDLILDESVAYDEAASSEEERSSSIRKILSRIVNLNNAETNMIVSDGDEDSAIQWAIDSFHLELEALASAFHDQEEELRILQSLMQDQNIRSRSISEEEDRAMEALNALEIDTHIFGEESHLVTKQCSDVMGEIDALSKVQLSSIPFHIDVDWGEGVRTQTVGRYPTINNLRLAYRVNQKAGLGRKEICAAWNQAAQLITFTSGLNPSFSSSNVRIIPLSYPCAKIVFEGQSVHNLGWEALDGEDESPHVPSLSITLFLALLSELSDHIINSSERNGALHASTSPPFPMTTTSIDSVDVTCLGDTDTASWSSVVFCIAVNLRWLSQLVLPSDVRQVII</sequence>
<gene>
    <name evidence="3" type="ORF">QTG54_007707</name>
</gene>
<evidence type="ECO:0000259" key="2">
    <source>
        <dbReference type="Pfam" id="PF04111"/>
    </source>
</evidence>
<dbReference type="GO" id="GO:0043548">
    <property type="term" value="F:phosphatidylinositol 3-kinase binding"/>
    <property type="evidence" value="ECO:0007669"/>
    <property type="project" value="TreeGrafter"/>
</dbReference>
<dbReference type="InterPro" id="IPR007243">
    <property type="entry name" value="Atg6/Beclin"/>
</dbReference>
<comment type="similarity">
    <text evidence="1">Belongs to the beclin family.</text>
</comment>
<dbReference type="GO" id="GO:0006995">
    <property type="term" value="P:cellular response to nitrogen starvation"/>
    <property type="evidence" value="ECO:0007669"/>
    <property type="project" value="TreeGrafter"/>
</dbReference>
<dbReference type="GO" id="GO:0030674">
    <property type="term" value="F:protein-macromolecule adaptor activity"/>
    <property type="evidence" value="ECO:0007669"/>
    <property type="project" value="TreeGrafter"/>
</dbReference>
<dbReference type="InterPro" id="IPR038274">
    <property type="entry name" value="Atg6/Beclin_C_sf"/>
</dbReference>
<dbReference type="GO" id="GO:0000407">
    <property type="term" value="C:phagophore assembly site"/>
    <property type="evidence" value="ECO:0007669"/>
    <property type="project" value="TreeGrafter"/>
</dbReference>
<dbReference type="GO" id="GO:0045324">
    <property type="term" value="P:late endosome to vacuole transport"/>
    <property type="evidence" value="ECO:0007669"/>
    <property type="project" value="TreeGrafter"/>
</dbReference>
<dbReference type="GO" id="GO:0034271">
    <property type="term" value="C:phosphatidylinositol 3-kinase complex, class III, type I"/>
    <property type="evidence" value="ECO:0007669"/>
    <property type="project" value="TreeGrafter"/>
</dbReference>
<dbReference type="Pfam" id="PF04111">
    <property type="entry name" value="APG6"/>
    <property type="match status" value="1"/>
</dbReference>
<evidence type="ECO:0000313" key="3">
    <source>
        <dbReference type="EMBL" id="KAK1741229.1"/>
    </source>
</evidence>
<dbReference type="PANTHER" id="PTHR12768">
    <property type="entry name" value="BECLIN 1"/>
    <property type="match status" value="1"/>
</dbReference>
<name>A0AAD8Y8Z8_9STRA</name>
<reference evidence="3" key="1">
    <citation type="submission" date="2023-06" db="EMBL/GenBank/DDBJ databases">
        <title>Survivors Of The Sea: Transcriptome response of Skeletonema marinoi to long-term dormancy.</title>
        <authorList>
            <person name="Pinder M.I.M."/>
            <person name="Kourtchenko O."/>
            <person name="Robertson E.K."/>
            <person name="Larsson T."/>
            <person name="Maumus F."/>
            <person name="Osuna-Cruz C.M."/>
            <person name="Vancaester E."/>
            <person name="Stenow R."/>
            <person name="Vandepoele K."/>
            <person name="Ploug H."/>
            <person name="Bruchert V."/>
            <person name="Godhe A."/>
            <person name="Topel M."/>
        </authorList>
    </citation>
    <scope>NUCLEOTIDE SEQUENCE</scope>
    <source>
        <strain evidence="3">R05AC</strain>
    </source>
</reference>
<keyword evidence="4" id="KW-1185">Reference proteome</keyword>
<accession>A0AAD8Y8Z8</accession>
<organism evidence="3 4">
    <name type="scientific">Skeletonema marinoi</name>
    <dbReference type="NCBI Taxonomy" id="267567"/>
    <lineage>
        <taxon>Eukaryota</taxon>
        <taxon>Sar</taxon>
        <taxon>Stramenopiles</taxon>
        <taxon>Ochrophyta</taxon>
        <taxon>Bacillariophyta</taxon>
        <taxon>Coscinodiscophyceae</taxon>
        <taxon>Thalassiosirophycidae</taxon>
        <taxon>Thalassiosirales</taxon>
        <taxon>Skeletonemataceae</taxon>
        <taxon>Skeletonema</taxon>
        <taxon>Skeletonema marinoi-dohrnii complex</taxon>
    </lineage>
</organism>
<dbReference type="Gene3D" id="1.10.418.40">
    <property type="entry name" value="Autophagy protein 6/Beclin 1"/>
    <property type="match status" value="1"/>
</dbReference>
<protein>
    <recommendedName>
        <fullName evidence="2">Atg6 BARA domain-containing protein</fullName>
    </recommendedName>
</protein>
<dbReference type="PANTHER" id="PTHR12768:SF4">
    <property type="entry name" value="BECLIN-1"/>
    <property type="match status" value="1"/>
</dbReference>
<dbReference type="InterPro" id="IPR040455">
    <property type="entry name" value="Atg6_BARA"/>
</dbReference>
<dbReference type="Proteomes" id="UP001224775">
    <property type="component" value="Unassembled WGS sequence"/>
</dbReference>
<dbReference type="GO" id="GO:0034272">
    <property type="term" value="C:phosphatidylinositol 3-kinase complex, class III, type II"/>
    <property type="evidence" value="ECO:0007669"/>
    <property type="project" value="TreeGrafter"/>
</dbReference>
<dbReference type="GO" id="GO:0000045">
    <property type="term" value="P:autophagosome assembly"/>
    <property type="evidence" value="ECO:0007669"/>
    <property type="project" value="TreeGrafter"/>
</dbReference>
<dbReference type="AlphaFoldDB" id="A0AAD8Y8Z8"/>
<dbReference type="EMBL" id="JATAAI010000013">
    <property type="protein sequence ID" value="KAK1741229.1"/>
    <property type="molecule type" value="Genomic_DNA"/>
</dbReference>